<keyword evidence="4 8" id="KW-0812">Transmembrane</keyword>
<evidence type="ECO:0000313" key="13">
    <source>
        <dbReference type="WBParaSite" id="Gr19_v10_g344.t1"/>
    </source>
</evidence>
<comment type="similarity">
    <text evidence="2">Belongs to the concentrative nucleoside transporter (CNT) (TC 2.A.41) family.</text>
</comment>
<evidence type="ECO:0000256" key="5">
    <source>
        <dbReference type="ARBA" id="ARBA00022989"/>
    </source>
</evidence>
<reference evidence="13" key="1">
    <citation type="submission" date="2022-11" db="UniProtKB">
        <authorList>
            <consortium name="WormBaseParasite"/>
        </authorList>
    </citation>
    <scope>IDENTIFICATION</scope>
</reference>
<evidence type="ECO:0000259" key="11">
    <source>
        <dbReference type="Pfam" id="PF07670"/>
    </source>
</evidence>
<evidence type="ECO:0000256" key="4">
    <source>
        <dbReference type="ARBA" id="ARBA00022692"/>
    </source>
</evidence>
<dbReference type="InterPro" id="IPR002668">
    <property type="entry name" value="CNT_N_dom"/>
</dbReference>
<accession>A0A914HST4</accession>
<proteinExistence type="inferred from homology"/>
<name>A0A914HST4_GLORO</name>
<evidence type="ECO:0000313" key="12">
    <source>
        <dbReference type="Proteomes" id="UP000887572"/>
    </source>
</evidence>
<keyword evidence="5 8" id="KW-1133">Transmembrane helix</keyword>
<dbReference type="GO" id="GO:0005415">
    <property type="term" value="F:nucleoside:sodium symporter activity"/>
    <property type="evidence" value="ECO:0007669"/>
    <property type="project" value="TreeGrafter"/>
</dbReference>
<feature type="transmembrane region" description="Helical" evidence="8">
    <location>
        <begin position="144"/>
        <end position="164"/>
    </location>
</feature>
<dbReference type="AlphaFoldDB" id="A0A914HST4"/>
<feature type="transmembrane region" description="Helical" evidence="8">
    <location>
        <begin position="540"/>
        <end position="563"/>
    </location>
</feature>
<feature type="domain" description="Nucleoside transporter/FeoB GTPase Gate" evidence="11">
    <location>
        <begin position="270"/>
        <end position="362"/>
    </location>
</feature>
<keyword evidence="6 8" id="KW-0472">Membrane</keyword>
<dbReference type="InterPro" id="IPR008276">
    <property type="entry name" value="C_nuclsd_transpt"/>
</dbReference>
<feature type="transmembrane region" description="Helical" evidence="8">
    <location>
        <begin position="263"/>
        <end position="284"/>
    </location>
</feature>
<evidence type="ECO:0000256" key="8">
    <source>
        <dbReference type="SAM" id="Phobius"/>
    </source>
</evidence>
<feature type="compositionally biased region" description="Basic and acidic residues" evidence="7">
    <location>
        <begin position="1"/>
        <end position="27"/>
    </location>
</feature>
<keyword evidence="3" id="KW-1003">Cell membrane</keyword>
<dbReference type="GO" id="GO:0005886">
    <property type="term" value="C:plasma membrane"/>
    <property type="evidence" value="ECO:0007669"/>
    <property type="project" value="UniProtKB-SubCell"/>
</dbReference>
<dbReference type="PANTHER" id="PTHR10590">
    <property type="entry name" value="SODIUM/NUCLEOSIDE COTRANSPORTER"/>
    <property type="match status" value="1"/>
</dbReference>
<keyword evidence="12" id="KW-1185">Reference proteome</keyword>
<dbReference type="InterPro" id="IPR011657">
    <property type="entry name" value="CNT_C_dom"/>
</dbReference>
<dbReference type="WBParaSite" id="Gr19_v10_g344.t1">
    <property type="protein sequence ID" value="Gr19_v10_g344.t1"/>
    <property type="gene ID" value="Gr19_v10_g344"/>
</dbReference>
<evidence type="ECO:0000256" key="2">
    <source>
        <dbReference type="ARBA" id="ARBA00009033"/>
    </source>
</evidence>
<feature type="transmembrane region" description="Helical" evidence="8">
    <location>
        <begin position="201"/>
        <end position="218"/>
    </location>
</feature>
<evidence type="ECO:0000259" key="10">
    <source>
        <dbReference type="Pfam" id="PF07662"/>
    </source>
</evidence>
<comment type="subcellular location">
    <subcellularLocation>
        <location evidence="1">Cell membrane</location>
        <topology evidence="1">Multi-pass membrane protein</topology>
    </subcellularLocation>
</comment>
<evidence type="ECO:0000259" key="9">
    <source>
        <dbReference type="Pfam" id="PF01773"/>
    </source>
</evidence>
<sequence>MNHDEFQSMRRREEETEELKKKVEERAGQNSGKLGMSGKVQQLREAVAEVSFTPTITPISSNASTKKPSGSPLRRRQIGMAALLVGWHVFLSLAALRSLQRASSILTLTALGWTMFLYYRLMARHLRSATRPIQQLFDKLWGRIHFRILIFVTVLAAIVAFLSLDTAKSRHRLFGLFGMAFYFLCMVLCSQSPSRIVWRPVLWGFFLQFSMGLAALRWDWGSKQFDSLSELVLTFLEFTHNGTDFVYGFLSSPPKICGMDPVFAFHTAQVIIYFGSVVALLYHFGIMQFAIKRMAWLVQITMNTTATESLNACACIFLGMSEAPLLIRPYLDKMTASELHAVMTTGFSCIAGAVFATYISFGACPRYLLSATVMSAPGSLACSKILYPETEQSQLVSVEELELPAEEESSALECISNGAIMAVQLVFAIVANLIVFLALLALINSVLSWMGELVGQPDWSFELVLGYLFFPLAFVMGVTNPEETFRVAQLMGTKTALNEFIAYKQLGQMVARNELSSRSAMIATILGGMAPARKRLLSQLALRALLAGSISCFMTASLAGILIDQPTKCGPRHINEKCFNVSNFLDRNSSITGEMSWSRTNEL</sequence>
<feature type="domain" description="Concentrative nucleoside transporter N-terminal" evidence="9">
    <location>
        <begin position="177"/>
        <end position="249"/>
    </location>
</feature>
<dbReference type="Pfam" id="PF07662">
    <property type="entry name" value="Nucleos_tra2_C"/>
    <property type="match status" value="1"/>
</dbReference>
<evidence type="ECO:0000256" key="3">
    <source>
        <dbReference type="ARBA" id="ARBA00022475"/>
    </source>
</evidence>
<feature type="transmembrane region" description="Helical" evidence="8">
    <location>
        <begin position="102"/>
        <end position="123"/>
    </location>
</feature>
<dbReference type="InterPro" id="IPR011642">
    <property type="entry name" value="Gate_dom"/>
</dbReference>
<dbReference type="PANTHER" id="PTHR10590:SF4">
    <property type="entry name" value="SOLUTE CARRIER FAMILY 28 MEMBER 3"/>
    <property type="match status" value="1"/>
</dbReference>
<dbReference type="Pfam" id="PF01773">
    <property type="entry name" value="Nucleos_tra2_N"/>
    <property type="match status" value="1"/>
</dbReference>
<feature type="transmembrane region" description="Helical" evidence="8">
    <location>
        <begin position="425"/>
        <end position="447"/>
    </location>
</feature>
<feature type="region of interest" description="Disordered" evidence="7">
    <location>
        <begin position="1"/>
        <end position="38"/>
    </location>
</feature>
<feature type="domain" description="Concentrative nucleoside transporter C-terminal" evidence="10">
    <location>
        <begin position="367"/>
        <end position="560"/>
    </location>
</feature>
<feature type="transmembrane region" description="Helical" evidence="8">
    <location>
        <begin position="339"/>
        <end position="361"/>
    </location>
</feature>
<dbReference type="Proteomes" id="UP000887572">
    <property type="component" value="Unplaced"/>
</dbReference>
<dbReference type="Pfam" id="PF07670">
    <property type="entry name" value="Gate"/>
    <property type="match status" value="1"/>
</dbReference>
<feature type="transmembrane region" description="Helical" evidence="8">
    <location>
        <begin position="170"/>
        <end position="189"/>
    </location>
</feature>
<feature type="transmembrane region" description="Helical" evidence="8">
    <location>
        <begin position="78"/>
        <end position="96"/>
    </location>
</feature>
<evidence type="ECO:0000256" key="6">
    <source>
        <dbReference type="ARBA" id="ARBA00023136"/>
    </source>
</evidence>
<evidence type="ECO:0000256" key="1">
    <source>
        <dbReference type="ARBA" id="ARBA00004651"/>
    </source>
</evidence>
<organism evidence="12 13">
    <name type="scientific">Globodera rostochiensis</name>
    <name type="common">Golden nematode worm</name>
    <name type="synonym">Heterodera rostochiensis</name>
    <dbReference type="NCBI Taxonomy" id="31243"/>
    <lineage>
        <taxon>Eukaryota</taxon>
        <taxon>Metazoa</taxon>
        <taxon>Ecdysozoa</taxon>
        <taxon>Nematoda</taxon>
        <taxon>Chromadorea</taxon>
        <taxon>Rhabditida</taxon>
        <taxon>Tylenchina</taxon>
        <taxon>Tylenchomorpha</taxon>
        <taxon>Tylenchoidea</taxon>
        <taxon>Heteroderidae</taxon>
        <taxon>Heteroderinae</taxon>
        <taxon>Globodera</taxon>
    </lineage>
</organism>
<feature type="transmembrane region" description="Helical" evidence="8">
    <location>
        <begin position="296"/>
        <end position="319"/>
    </location>
</feature>
<evidence type="ECO:0000256" key="7">
    <source>
        <dbReference type="SAM" id="MobiDB-lite"/>
    </source>
</evidence>
<protein>
    <submittedName>
        <fullName evidence="13">Sodium/nucleoside cotransporter</fullName>
    </submittedName>
</protein>
<feature type="transmembrane region" description="Helical" evidence="8">
    <location>
        <begin position="459"/>
        <end position="479"/>
    </location>
</feature>